<dbReference type="OrthoDB" id="274752at2759"/>
<name>A0A9W7ADN1_9STRA</name>
<dbReference type="SUPFAM" id="SSF50249">
    <property type="entry name" value="Nucleic acid-binding proteins"/>
    <property type="match status" value="1"/>
</dbReference>
<comment type="caution">
    <text evidence="4">The sequence shown here is derived from an EMBL/GenBank/DDBJ whole genome shotgun (WGS) entry which is preliminary data.</text>
</comment>
<dbReference type="PANTHER" id="PTHR10744:SF1">
    <property type="entry name" value="SMALL RIBOSOMAL SUBUNIT PROTEIN US17M"/>
    <property type="match status" value="1"/>
</dbReference>
<dbReference type="AlphaFoldDB" id="A0A9W7ADN1"/>
<sequence>MYRLTRTLSSVGIGRSRVPKSSSLPPPVINNTTDAKLTNLERLTSRPILTPKYPNAKIGVVTGCKMSKTVKVDVRVSSKNLKYGKTLTSDRRFYAHDEGEDCRVGDKVRIMPDRPRSKLKRWYVQEILIRKPKVEED</sequence>
<gene>
    <name evidence="4" type="ORF">TrRE_jg2731</name>
</gene>
<reference evidence="4" key="1">
    <citation type="submission" date="2022-07" db="EMBL/GenBank/DDBJ databases">
        <title>Genome analysis of Parmales, a sister group of diatoms, reveals the evolutionary specialization of diatoms from phago-mixotrophs to photoautotrophs.</title>
        <authorList>
            <person name="Ban H."/>
            <person name="Sato S."/>
            <person name="Yoshikawa S."/>
            <person name="Kazumasa Y."/>
            <person name="Nakamura Y."/>
            <person name="Ichinomiya M."/>
            <person name="Saitoh K."/>
            <person name="Sato N."/>
            <person name="Blanc-Mathieu R."/>
            <person name="Endo H."/>
            <person name="Kuwata A."/>
            <person name="Ogata H."/>
        </authorList>
    </citation>
    <scope>NUCLEOTIDE SEQUENCE</scope>
</reference>
<dbReference type="EMBL" id="BRXZ01002714">
    <property type="protein sequence ID" value="GMH68576.1"/>
    <property type="molecule type" value="Genomic_DNA"/>
</dbReference>
<accession>A0A9W7ADN1</accession>
<proteinExistence type="inferred from homology"/>
<evidence type="ECO:0000313" key="5">
    <source>
        <dbReference type="Proteomes" id="UP001165082"/>
    </source>
</evidence>
<keyword evidence="2" id="KW-0689">Ribosomal protein</keyword>
<dbReference type="InterPro" id="IPR000266">
    <property type="entry name" value="Ribosomal_uS17"/>
</dbReference>
<dbReference type="GO" id="GO:0006412">
    <property type="term" value="P:translation"/>
    <property type="evidence" value="ECO:0007669"/>
    <property type="project" value="InterPro"/>
</dbReference>
<keyword evidence="5" id="KW-1185">Reference proteome</keyword>
<evidence type="ECO:0000256" key="2">
    <source>
        <dbReference type="ARBA" id="ARBA00022980"/>
    </source>
</evidence>
<evidence type="ECO:0000256" key="1">
    <source>
        <dbReference type="ARBA" id="ARBA00010254"/>
    </source>
</evidence>
<protein>
    <recommendedName>
        <fullName evidence="6">30S ribosomal protein S17, chloroplastic</fullName>
    </recommendedName>
</protein>
<dbReference type="InterPro" id="IPR012340">
    <property type="entry name" value="NA-bd_OB-fold"/>
</dbReference>
<evidence type="ECO:0000313" key="4">
    <source>
        <dbReference type="EMBL" id="GMH68576.1"/>
    </source>
</evidence>
<evidence type="ECO:0008006" key="6">
    <source>
        <dbReference type="Google" id="ProtNLM"/>
    </source>
</evidence>
<dbReference type="PANTHER" id="PTHR10744">
    <property type="entry name" value="40S RIBOSOMAL PROTEIN S11 FAMILY MEMBER"/>
    <property type="match status" value="1"/>
</dbReference>
<dbReference type="GO" id="GO:0022627">
    <property type="term" value="C:cytosolic small ribosomal subunit"/>
    <property type="evidence" value="ECO:0007669"/>
    <property type="project" value="TreeGrafter"/>
</dbReference>
<comment type="similarity">
    <text evidence="1">Belongs to the universal ribosomal protein uS17 family.</text>
</comment>
<dbReference type="CDD" id="cd00364">
    <property type="entry name" value="Ribosomal_uS17"/>
    <property type="match status" value="1"/>
</dbReference>
<dbReference type="Gene3D" id="2.40.50.140">
    <property type="entry name" value="Nucleic acid-binding proteins"/>
    <property type="match status" value="1"/>
</dbReference>
<evidence type="ECO:0000256" key="3">
    <source>
        <dbReference type="ARBA" id="ARBA00023274"/>
    </source>
</evidence>
<dbReference type="GO" id="GO:0003735">
    <property type="term" value="F:structural constituent of ribosome"/>
    <property type="evidence" value="ECO:0007669"/>
    <property type="project" value="InterPro"/>
</dbReference>
<organism evidence="4 5">
    <name type="scientific">Triparma retinervis</name>
    <dbReference type="NCBI Taxonomy" id="2557542"/>
    <lineage>
        <taxon>Eukaryota</taxon>
        <taxon>Sar</taxon>
        <taxon>Stramenopiles</taxon>
        <taxon>Ochrophyta</taxon>
        <taxon>Bolidophyceae</taxon>
        <taxon>Parmales</taxon>
        <taxon>Triparmaceae</taxon>
        <taxon>Triparma</taxon>
    </lineage>
</organism>
<keyword evidence="3" id="KW-0687">Ribonucleoprotein</keyword>
<dbReference type="Proteomes" id="UP001165082">
    <property type="component" value="Unassembled WGS sequence"/>
</dbReference>
<dbReference type="Pfam" id="PF00366">
    <property type="entry name" value="Ribosomal_S17"/>
    <property type="match status" value="1"/>
</dbReference>